<dbReference type="InterPro" id="IPR001264">
    <property type="entry name" value="Glyco_trans_51"/>
</dbReference>
<dbReference type="Pfam" id="PF00912">
    <property type="entry name" value="Transgly"/>
    <property type="match status" value="1"/>
</dbReference>
<gene>
    <name evidence="15" type="primary">pbpC</name>
    <name evidence="15" type="ORF">C7S18_12990</name>
</gene>
<dbReference type="InterPro" id="IPR001460">
    <property type="entry name" value="PCN-bd_Tpept"/>
</dbReference>
<dbReference type="Proteomes" id="UP000241074">
    <property type="component" value="Chromosome"/>
</dbReference>
<evidence type="ECO:0000256" key="10">
    <source>
        <dbReference type="ARBA" id="ARBA00044770"/>
    </source>
</evidence>
<dbReference type="OrthoDB" id="9766909at2"/>
<dbReference type="Pfam" id="PF00905">
    <property type="entry name" value="Transpeptidase"/>
    <property type="match status" value="1"/>
</dbReference>
<dbReference type="NCBIfam" id="TIGR02073">
    <property type="entry name" value="PBP_1c"/>
    <property type="match status" value="1"/>
</dbReference>
<reference evidence="15 16" key="1">
    <citation type="submission" date="2018-03" db="EMBL/GenBank/DDBJ databases">
        <title>Ahniella affigens gen. nov., sp. nov., a gammaproteobacterium isolated from sandy soil near a stream.</title>
        <authorList>
            <person name="Ko Y."/>
            <person name="Kim J.-H."/>
        </authorList>
    </citation>
    <scope>NUCLEOTIDE SEQUENCE [LARGE SCALE GENOMIC DNA]</scope>
    <source>
        <strain evidence="15 16">D13</strain>
    </source>
</reference>
<sequence length="781" mass="85360">MPARVRQWLKNHPRWTCLLGLMLLVILLDRCFPPPIPNLNQDAATVVLARDGTPLRAFANAEGVWRYPVSLNEVSPRYLEALRGYEDRWFDYHPGFNPLAFARALMQAVWHGEIVSGGSTLTMQVARMIEPIPHSGVGKIRQVIRALQLELRLSKSEILTLYVNLAPFGGGIEGVQAASYAYLGKPASQLSHSEAALLAVLPQSPSRNRPDRHPERARAARDKVLNRLAEFGDWPSGVIAEARDEPVVARSLRPPMLAALLAERLKREHPDSRRLHSTIDATLQRAMETQLAQYMQRLPEKTSAAVLVLDHRNLETLVYIGSAQYGDELRLGHIDMVQARRSPGSTLKPFLYGMALDAGLIHSESLLLDVPQDFDGYRPGNFGDDFNGPIAASEALRLSLNVPAVDLLDRVGPQRFSARLAHAGVDLNLPLAAKPNLSIILGGTATQLEQLVGAYAALASGGMAGSIRLLQTDPESRRQLLTPGAAFIVRNMLADHGRPGDPGALIDTSRRKQIAWKTGTSYGFRDAWAIGVTPEHVIGVWIGRPDGTPVPDQYGAATALPLLIDLSERLPGQARFTDVRPASVQLATICWPAGTLATDNADGSCRKKREAMLLDNLAPPTLLDRASKASDALTVNYQVDTKSGLRVSPGCSDQPSLTLTKTRWPVLAEPWIGQVERDYNRLPAFAPGCQSESLSPSDSLRIEGLVNHSVLRKAPGSDEPVRARLRAIGASGRVDWLLDGRWLAEQGPAQSFDLSFTRTGTQTITALDEQGRFGQIEVRVE</sequence>
<keyword evidence="16" id="KW-1185">Reference proteome</keyword>
<dbReference type="InterPro" id="IPR050396">
    <property type="entry name" value="Glycosyltr_51/Transpeptidase"/>
</dbReference>
<dbReference type="InterPro" id="IPR036950">
    <property type="entry name" value="PBP_transglycosylase"/>
</dbReference>
<dbReference type="EC" id="2.4.99.28" evidence="10"/>
<evidence type="ECO:0000259" key="14">
    <source>
        <dbReference type="Pfam" id="PF06832"/>
    </source>
</evidence>
<keyword evidence="7" id="KW-0808">Transferase</keyword>
<organism evidence="15 16">
    <name type="scientific">Ahniella affigens</name>
    <dbReference type="NCBI Taxonomy" id="2021234"/>
    <lineage>
        <taxon>Bacteria</taxon>
        <taxon>Pseudomonadati</taxon>
        <taxon>Pseudomonadota</taxon>
        <taxon>Gammaproteobacteria</taxon>
        <taxon>Lysobacterales</taxon>
        <taxon>Rhodanobacteraceae</taxon>
        <taxon>Ahniella</taxon>
    </lineage>
</organism>
<dbReference type="SUPFAM" id="SSF56601">
    <property type="entry name" value="beta-lactamase/transpeptidase-like"/>
    <property type="match status" value="1"/>
</dbReference>
<evidence type="ECO:0000256" key="7">
    <source>
        <dbReference type="ARBA" id="ARBA00022679"/>
    </source>
</evidence>
<feature type="domain" description="Penicillin-binding protein transpeptidase" evidence="12">
    <location>
        <begin position="305"/>
        <end position="534"/>
    </location>
</feature>
<evidence type="ECO:0000259" key="12">
    <source>
        <dbReference type="Pfam" id="PF00905"/>
    </source>
</evidence>
<dbReference type="Gene3D" id="1.10.3810.10">
    <property type="entry name" value="Biosynthetic peptidoglycan transglycosylase-like"/>
    <property type="match status" value="1"/>
</dbReference>
<dbReference type="GO" id="GO:0008955">
    <property type="term" value="F:peptidoglycan glycosyltransferase activity"/>
    <property type="evidence" value="ECO:0007669"/>
    <property type="project" value="UniProtKB-EC"/>
</dbReference>
<dbReference type="InterPro" id="IPR012338">
    <property type="entry name" value="Beta-lactam/transpept-like"/>
</dbReference>
<reference evidence="15 16" key="2">
    <citation type="submission" date="2018-03" db="EMBL/GenBank/DDBJ databases">
        <authorList>
            <person name="Keele B.F."/>
        </authorList>
    </citation>
    <scope>NUCLEOTIDE SEQUENCE [LARGE SCALE GENOMIC DNA]</scope>
    <source>
        <strain evidence="15 16">D13</strain>
    </source>
</reference>
<evidence type="ECO:0000256" key="3">
    <source>
        <dbReference type="ARBA" id="ARBA00007739"/>
    </source>
</evidence>
<dbReference type="InterPro" id="IPR011815">
    <property type="entry name" value="PBP_1c"/>
</dbReference>
<feature type="domain" description="Penicillin-binding C-terminal" evidence="14">
    <location>
        <begin position="697"/>
        <end position="777"/>
    </location>
</feature>
<comment type="catalytic activity">
    <reaction evidence="11">
        <text>[GlcNAc-(1-&gt;4)-Mur2Ac(oyl-L-Ala-gamma-D-Glu-L-Lys-D-Ala-D-Ala)](n)-di-trans,octa-cis-undecaprenyl diphosphate + beta-D-GlcNAc-(1-&gt;4)-Mur2Ac(oyl-L-Ala-gamma-D-Glu-L-Lys-D-Ala-D-Ala)-di-trans,octa-cis-undecaprenyl diphosphate = [GlcNAc-(1-&gt;4)-Mur2Ac(oyl-L-Ala-gamma-D-Glu-L-Lys-D-Ala-D-Ala)](n+1)-di-trans,octa-cis-undecaprenyl diphosphate + di-trans,octa-cis-undecaprenyl diphosphate + H(+)</text>
        <dbReference type="Rhea" id="RHEA:23708"/>
        <dbReference type="Rhea" id="RHEA-COMP:9602"/>
        <dbReference type="Rhea" id="RHEA-COMP:9603"/>
        <dbReference type="ChEBI" id="CHEBI:15378"/>
        <dbReference type="ChEBI" id="CHEBI:58405"/>
        <dbReference type="ChEBI" id="CHEBI:60033"/>
        <dbReference type="ChEBI" id="CHEBI:78435"/>
        <dbReference type="EC" id="2.4.99.28"/>
    </reaction>
</comment>
<dbReference type="GO" id="GO:0009252">
    <property type="term" value="P:peptidoglycan biosynthetic process"/>
    <property type="evidence" value="ECO:0007669"/>
    <property type="project" value="UniProtKB-UniPathway"/>
</dbReference>
<evidence type="ECO:0000256" key="1">
    <source>
        <dbReference type="ARBA" id="ARBA00004752"/>
    </source>
</evidence>
<evidence type="ECO:0000259" key="13">
    <source>
        <dbReference type="Pfam" id="PF00912"/>
    </source>
</evidence>
<feature type="domain" description="Glycosyl transferase family 51" evidence="13">
    <location>
        <begin position="55"/>
        <end position="228"/>
    </location>
</feature>
<dbReference type="GO" id="GO:0004180">
    <property type="term" value="F:carboxypeptidase activity"/>
    <property type="evidence" value="ECO:0007669"/>
    <property type="project" value="UniProtKB-KW"/>
</dbReference>
<dbReference type="Gene3D" id="3.40.710.10">
    <property type="entry name" value="DD-peptidase/beta-lactamase superfamily"/>
    <property type="match status" value="1"/>
</dbReference>
<dbReference type="PANTHER" id="PTHR32282">
    <property type="entry name" value="BINDING PROTEIN TRANSPEPTIDASE, PUTATIVE-RELATED"/>
    <property type="match status" value="1"/>
</dbReference>
<evidence type="ECO:0000256" key="2">
    <source>
        <dbReference type="ARBA" id="ARBA00007090"/>
    </source>
</evidence>
<comment type="similarity">
    <text evidence="3">In the N-terminal section; belongs to the glycosyltransferase 51 family.</text>
</comment>
<keyword evidence="9" id="KW-0511">Multifunctional enzyme</keyword>
<comment type="pathway">
    <text evidence="1">Cell wall biogenesis; peptidoglycan biosynthesis.</text>
</comment>
<dbReference type="SUPFAM" id="SSF53955">
    <property type="entry name" value="Lysozyme-like"/>
    <property type="match status" value="1"/>
</dbReference>
<dbReference type="AlphaFoldDB" id="A0A2P1PT94"/>
<proteinExistence type="inferred from homology"/>
<evidence type="ECO:0000256" key="11">
    <source>
        <dbReference type="ARBA" id="ARBA00049902"/>
    </source>
</evidence>
<dbReference type="EMBL" id="CP027860">
    <property type="protein sequence ID" value="AVP98058.1"/>
    <property type="molecule type" value="Genomic_DNA"/>
</dbReference>
<name>A0A2P1PT94_9GAMM</name>
<dbReference type="InterPro" id="IPR009647">
    <property type="entry name" value="PBP_C"/>
</dbReference>
<keyword evidence="4" id="KW-0121">Carboxypeptidase</keyword>
<evidence type="ECO:0000256" key="5">
    <source>
        <dbReference type="ARBA" id="ARBA00022670"/>
    </source>
</evidence>
<dbReference type="InterPro" id="IPR023346">
    <property type="entry name" value="Lysozyme-like_dom_sf"/>
</dbReference>
<dbReference type="GO" id="GO:0006508">
    <property type="term" value="P:proteolysis"/>
    <property type="evidence" value="ECO:0007669"/>
    <property type="project" value="UniProtKB-KW"/>
</dbReference>
<evidence type="ECO:0000313" key="16">
    <source>
        <dbReference type="Proteomes" id="UP000241074"/>
    </source>
</evidence>
<dbReference type="PANTHER" id="PTHR32282:SF15">
    <property type="entry name" value="PENICILLIN-BINDING PROTEIN 1C"/>
    <property type="match status" value="1"/>
</dbReference>
<evidence type="ECO:0000256" key="8">
    <source>
        <dbReference type="ARBA" id="ARBA00022801"/>
    </source>
</evidence>
<protein>
    <recommendedName>
        <fullName evidence="10">peptidoglycan glycosyltransferase</fullName>
        <ecNumber evidence="10">2.4.99.28</ecNumber>
    </recommendedName>
</protein>
<dbReference type="GO" id="GO:0030288">
    <property type="term" value="C:outer membrane-bounded periplasmic space"/>
    <property type="evidence" value="ECO:0007669"/>
    <property type="project" value="TreeGrafter"/>
</dbReference>
<evidence type="ECO:0000313" key="15">
    <source>
        <dbReference type="EMBL" id="AVP98058.1"/>
    </source>
</evidence>
<evidence type="ECO:0000256" key="6">
    <source>
        <dbReference type="ARBA" id="ARBA00022676"/>
    </source>
</evidence>
<evidence type="ECO:0000256" key="4">
    <source>
        <dbReference type="ARBA" id="ARBA00022645"/>
    </source>
</evidence>
<dbReference type="KEGG" id="xba:C7S18_12990"/>
<evidence type="ECO:0000256" key="9">
    <source>
        <dbReference type="ARBA" id="ARBA00023268"/>
    </source>
</evidence>
<comment type="similarity">
    <text evidence="2">In the C-terminal section; belongs to the transpeptidase family.</text>
</comment>
<keyword evidence="5" id="KW-0645">Protease</keyword>
<keyword evidence="6" id="KW-0328">Glycosyltransferase</keyword>
<dbReference type="UniPathway" id="UPA00219"/>
<keyword evidence="8" id="KW-0378">Hydrolase</keyword>
<dbReference type="Pfam" id="PF06832">
    <property type="entry name" value="BiPBP_C"/>
    <property type="match status" value="1"/>
</dbReference>
<dbReference type="RefSeq" id="WP_106891978.1">
    <property type="nucleotide sequence ID" value="NZ_CP027860.1"/>
</dbReference>
<dbReference type="GO" id="GO:0008658">
    <property type="term" value="F:penicillin binding"/>
    <property type="evidence" value="ECO:0007669"/>
    <property type="project" value="InterPro"/>
</dbReference>
<accession>A0A2P1PT94</accession>